<reference evidence="1" key="2">
    <citation type="journal article" date="2015" name="Fish Shellfish Immunol.">
        <title>Early steps in the European eel (Anguilla anguilla)-Vibrio vulnificus interaction in the gills: Role of the RtxA13 toxin.</title>
        <authorList>
            <person name="Callol A."/>
            <person name="Pajuelo D."/>
            <person name="Ebbesson L."/>
            <person name="Teles M."/>
            <person name="MacKenzie S."/>
            <person name="Amaro C."/>
        </authorList>
    </citation>
    <scope>NUCLEOTIDE SEQUENCE</scope>
</reference>
<evidence type="ECO:0000313" key="1">
    <source>
        <dbReference type="EMBL" id="JAH46180.1"/>
    </source>
</evidence>
<dbReference type="AlphaFoldDB" id="A0A0E9SZQ8"/>
<name>A0A0E9SZQ8_ANGAN</name>
<proteinExistence type="predicted"/>
<reference evidence="1" key="1">
    <citation type="submission" date="2014-11" db="EMBL/GenBank/DDBJ databases">
        <authorList>
            <person name="Amaro Gonzalez C."/>
        </authorList>
    </citation>
    <scope>NUCLEOTIDE SEQUENCE</scope>
</reference>
<sequence length="26" mass="2957">MKLLHTGSSGMDARQYVIRSCTFKLI</sequence>
<organism evidence="1">
    <name type="scientific">Anguilla anguilla</name>
    <name type="common">European freshwater eel</name>
    <name type="synonym">Muraena anguilla</name>
    <dbReference type="NCBI Taxonomy" id="7936"/>
    <lineage>
        <taxon>Eukaryota</taxon>
        <taxon>Metazoa</taxon>
        <taxon>Chordata</taxon>
        <taxon>Craniata</taxon>
        <taxon>Vertebrata</taxon>
        <taxon>Euteleostomi</taxon>
        <taxon>Actinopterygii</taxon>
        <taxon>Neopterygii</taxon>
        <taxon>Teleostei</taxon>
        <taxon>Anguilliformes</taxon>
        <taxon>Anguillidae</taxon>
        <taxon>Anguilla</taxon>
    </lineage>
</organism>
<protein>
    <submittedName>
        <fullName evidence="1">Uncharacterized protein</fullName>
    </submittedName>
</protein>
<accession>A0A0E9SZQ8</accession>
<dbReference type="EMBL" id="GBXM01062397">
    <property type="protein sequence ID" value="JAH46180.1"/>
    <property type="molecule type" value="Transcribed_RNA"/>
</dbReference>